<evidence type="ECO:0000256" key="6">
    <source>
        <dbReference type="RuleBase" id="RU004335"/>
    </source>
</evidence>
<feature type="domain" description="Disease resistance R13L4/SHOC-2-like LRR" evidence="9">
    <location>
        <begin position="257"/>
        <end position="481"/>
    </location>
</feature>
<sequence>MSVPDENPIAVERKIFSAVDRILVNIKVLIGDIGSNLKKLPKQSDHSCNTGDDEFDDAVALRHIEVNIHAEQLGAGVNRFQDSIGTKHHAEEESMPSLAEQEDEPARPMSGFHVRRLLDTLDGQLMQCLLCLAIFPPGEAIKKRLLIHWWLGEGIVQSADAGKERFNELFDRGLVQPALRRGHCRRTHYFRVHPVVHSQLVESLGFFRFLGHGKGNVDDPHRLFLQKGQSSDQNTQGTNNAFLSVFNLDMEYVKIHIAKSRITRVVQLGRWKRSRKHHIELVGDNDLLKKVLACKNLRYLSLRGISLIESIPEAIGTLAELLVLDLRACHNLEKLPGSIGSLLKLEYLDLSECFLLEEMPKEIGELSKLQVLKGFLVGSSRKKSSPCRLADLATKAQNLRKLNITTGRQSLVCDEDELCQLAKCQHLESLTITWIGEASTEPYLPLPSSLTKLDLRRAPTASLLNIIHPSTSVSLKRLYIRGGKLLTLGQDGGWNVETLRVRCLNDLECEWSELHGLFRELRFVEMWRCARLSFWPCDGRGVWDKGSPSLARRSIGVCYGVKGNNLPPWHEVVQLYASNNIPAMRIFYPHHDVLEALRGTGIGISLDVEGQFLPSFASEPSVAAAWVKTNVQAFYPAVSFKFITVGNQVALREMRYILPAMQNIYAALSAVGLDHIKVSTSVRRDVLGLSYPPSAGAFSSAMEQYMAPIVQFLAKIGAPLLASVFPYFTYVHNQEGIDIDYALFTSPGTVVQDGEHSYQNLFDAIVDALYSAMEKVGGSTVRIVVSDSGWPSAGAPAATKDNARAYVQNLINHVSKGTPKRPVPIETYIFAMFNENEKTGDEIERNFGLFEPDKSPVYPITFS</sequence>
<dbReference type="Pfam" id="PF00332">
    <property type="entry name" value="Glyco_hydro_17"/>
    <property type="match status" value="1"/>
</dbReference>
<reference evidence="10" key="1">
    <citation type="submission" date="2015-04" db="UniProtKB">
        <authorList>
            <consortium name="EnsemblPlants"/>
        </authorList>
    </citation>
    <scope>IDENTIFICATION</scope>
</reference>
<evidence type="ECO:0000256" key="1">
    <source>
        <dbReference type="ARBA" id="ARBA00008773"/>
    </source>
</evidence>
<evidence type="ECO:0000313" key="11">
    <source>
        <dbReference type="Proteomes" id="UP000008021"/>
    </source>
</evidence>
<keyword evidence="2" id="KW-0677">Repeat</keyword>
<dbReference type="HOGENOM" id="CLU_010051_1_0_1"/>
<dbReference type="Gene3D" id="3.80.10.10">
    <property type="entry name" value="Ribonuclease Inhibitor"/>
    <property type="match status" value="1"/>
</dbReference>
<evidence type="ECO:0000256" key="7">
    <source>
        <dbReference type="SAM" id="MobiDB-lite"/>
    </source>
</evidence>
<dbReference type="InterPro" id="IPR036388">
    <property type="entry name" value="WH-like_DNA-bd_sf"/>
</dbReference>
<proteinExistence type="inferred from homology"/>
<reference evidence="10" key="2">
    <citation type="submission" date="2018-05" db="EMBL/GenBank/DDBJ databases">
        <title>OmerRS3 (Oryza meridionalis Reference Sequence Version 3).</title>
        <authorList>
            <person name="Zhang J."/>
            <person name="Kudrna D."/>
            <person name="Lee S."/>
            <person name="Talag J."/>
            <person name="Welchert J."/>
            <person name="Wing R.A."/>
        </authorList>
    </citation>
    <scope>NUCLEOTIDE SEQUENCE [LARGE SCALE GENOMIC DNA]</scope>
    <source>
        <strain evidence="10">cv. OR44</strain>
    </source>
</reference>
<dbReference type="Pfam" id="PF23598">
    <property type="entry name" value="LRR_14"/>
    <property type="match status" value="1"/>
</dbReference>
<dbReference type="InterPro" id="IPR000490">
    <property type="entry name" value="Glyco_hydro_17"/>
</dbReference>
<dbReference type="InterPro" id="IPR044965">
    <property type="entry name" value="Glyco_hydro_17_plant"/>
</dbReference>
<keyword evidence="3" id="KW-0378">Hydrolase</keyword>
<keyword evidence="11" id="KW-1185">Reference proteome</keyword>
<dbReference type="PANTHER" id="PTHR32227">
    <property type="entry name" value="GLUCAN ENDO-1,3-BETA-GLUCOSIDASE BG1-RELATED-RELATED"/>
    <property type="match status" value="1"/>
</dbReference>
<keyword evidence="5" id="KW-0326">Glycosidase</keyword>
<comment type="similarity">
    <text evidence="1 6">Belongs to the glycosyl hydrolase 17 family.</text>
</comment>
<dbReference type="eggNOG" id="ENOG502QQ3M">
    <property type="taxonomic scope" value="Eukaryota"/>
</dbReference>
<dbReference type="SUPFAM" id="SSF52058">
    <property type="entry name" value="L domain-like"/>
    <property type="match status" value="1"/>
</dbReference>
<dbReference type="InterPro" id="IPR055414">
    <property type="entry name" value="LRR_R13L4/SHOC2-like"/>
</dbReference>
<dbReference type="Gene3D" id="3.20.20.80">
    <property type="entry name" value="Glycosidases"/>
    <property type="match status" value="1"/>
</dbReference>
<name>A0A0E0CCX4_9ORYZ</name>
<dbReference type="Proteomes" id="UP000008021">
    <property type="component" value="Chromosome 1"/>
</dbReference>
<dbReference type="SUPFAM" id="SSF51445">
    <property type="entry name" value="(Trans)glycosidases"/>
    <property type="match status" value="1"/>
</dbReference>
<evidence type="ECO:0000256" key="3">
    <source>
        <dbReference type="ARBA" id="ARBA00022801"/>
    </source>
</evidence>
<evidence type="ECO:0000256" key="4">
    <source>
        <dbReference type="ARBA" id="ARBA00022821"/>
    </source>
</evidence>
<evidence type="ECO:0000256" key="2">
    <source>
        <dbReference type="ARBA" id="ARBA00022737"/>
    </source>
</evidence>
<evidence type="ECO:0008006" key="12">
    <source>
        <dbReference type="Google" id="ProtNLM"/>
    </source>
</evidence>
<dbReference type="InterPro" id="IPR058922">
    <property type="entry name" value="WHD_DRP"/>
</dbReference>
<dbReference type="STRING" id="40149.A0A0E0CCX4"/>
<dbReference type="GO" id="GO:0042973">
    <property type="term" value="F:glucan endo-1,3-beta-D-glucosidase activity"/>
    <property type="evidence" value="ECO:0007669"/>
    <property type="project" value="UniProtKB-ARBA"/>
</dbReference>
<keyword evidence="4" id="KW-0611">Plant defense</keyword>
<dbReference type="AlphaFoldDB" id="A0A0E0CCX4"/>
<evidence type="ECO:0000259" key="9">
    <source>
        <dbReference type="Pfam" id="PF23598"/>
    </source>
</evidence>
<dbReference type="InterPro" id="IPR032675">
    <property type="entry name" value="LRR_dom_sf"/>
</dbReference>
<protein>
    <recommendedName>
        <fullName evidence="12">Glucan endo-1,3-beta-D-glucosidase</fullName>
    </recommendedName>
</protein>
<dbReference type="Gramene" id="OMERI01G40640.1">
    <property type="protein sequence ID" value="OMERI01G40640.1"/>
    <property type="gene ID" value="OMERI01G40640"/>
</dbReference>
<evidence type="ECO:0000259" key="8">
    <source>
        <dbReference type="Pfam" id="PF23559"/>
    </source>
</evidence>
<feature type="domain" description="Disease resistance protein winged helix" evidence="8">
    <location>
        <begin position="134"/>
        <end position="197"/>
    </location>
</feature>
<evidence type="ECO:0000256" key="5">
    <source>
        <dbReference type="ARBA" id="ARBA00023295"/>
    </source>
</evidence>
<dbReference type="Pfam" id="PF23559">
    <property type="entry name" value="WHD_DRP"/>
    <property type="match status" value="1"/>
</dbReference>
<dbReference type="EnsemblPlants" id="OMERI01G40640.1">
    <property type="protein sequence ID" value="OMERI01G40640.1"/>
    <property type="gene ID" value="OMERI01G40640"/>
</dbReference>
<dbReference type="GO" id="GO:0005975">
    <property type="term" value="P:carbohydrate metabolic process"/>
    <property type="evidence" value="ECO:0007669"/>
    <property type="project" value="InterPro"/>
</dbReference>
<dbReference type="Gene3D" id="1.10.10.10">
    <property type="entry name" value="Winged helix-like DNA-binding domain superfamily/Winged helix DNA-binding domain"/>
    <property type="match status" value="1"/>
</dbReference>
<dbReference type="GO" id="GO:0006952">
    <property type="term" value="P:defense response"/>
    <property type="evidence" value="ECO:0007669"/>
    <property type="project" value="UniProtKB-KW"/>
</dbReference>
<evidence type="ECO:0000313" key="10">
    <source>
        <dbReference type="EnsemblPlants" id="OMERI01G40640.1"/>
    </source>
</evidence>
<dbReference type="InterPro" id="IPR017853">
    <property type="entry name" value="GH"/>
</dbReference>
<organism evidence="10">
    <name type="scientific">Oryza meridionalis</name>
    <dbReference type="NCBI Taxonomy" id="40149"/>
    <lineage>
        <taxon>Eukaryota</taxon>
        <taxon>Viridiplantae</taxon>
        <taxon>Streptophyta</taxon>
        <taxon>Embryophyta</taxon>
        <taxon>Tracheophyta</taxon>
        <taxon>Spermatophyta</taxon>
        <taxon>Magnoliopsida</taxon>
        <taxon>Liliopsida</taxon>
        <taxon>Poales</taxon>
        <taxon>Poaceae</taxon>
        <taxon>BOP clade</taxon>
        <taxon>Oryzoideae</taxon>
        <taxon>Oryzeae</taxon>
        <taxon>Oryzinae</taxon>
        <taxon>Oryza</taxon>
    </lineage>
</organism>
<accession>A0A0E0CCX4</accession>
<feature type="region of interest" description="Disordered" evidence="7">
    <location>
        <begin position="87"/>
        <end position="106"/>
    </location>
</feature>
<dbReference type="FunFam" id="3.20.20.80:FF:000010">
    <property type="entry name" value="glucan endo-1,3-beta-glucosidase, basic"/>
    <property type="match status" value="1"/>
</dbReference>